<organism evidence="4 5">
    <name type="scientific">Candidatus Roizmanbacteria bacterium RIFCSPLOWO2_01_FULL_35_13</name>
    <dbReference type="NCBI Taxonomy" id="1802055"/>
    <lineage>
        <taxon>Bacteria</taxon>
        <taxon>Candidatus Roizmaniibacteriota</taxon>
    </lineage>
</organism>
<dbReference type="PROSITE" id="PS51464">
    <property type="entry name" value="SIS"/>
    <property type="match status" value="1"/>
</dbReference>
<dbReference type="SUPFAM" id="SSF53697">
    <property type="entry name" value="SIS domain"/>
    <property type="match status" value="1"/>
</dbReference>
<feature type="domain" description="SIS" evidence="3">
    <location>
        <begin position="42"/>
        <end position="190"/>
    </location>
</feature>
<evidence type="ECO:0000259" key="3">
    <source>
        <dbReference type="PROSITE" id="PS51464"/>
    </source>
</evidence>
<comment type="caution">
    <text evidence="4">The sequence shown here is derived from an EMBL/GenBank/DDBJ whole genome shotgun (WGS) entry which is preliminary data.</text>
</comment>
<sequence length="359" mass="40725">MINLDNKEAILKLQKGDKVIKSIEAFPKQLRQSIDDSLSIKFPEEYKKVNNIVVCGMGGSRFTPLVVRELFKKNLSLPFIINDDYVLPKFVNENSLVLLSSYSGTTEEVVFCGETAKKRGAKLTGIASGGKVINFLKNEGLPHYQFNPTNNPSGQPRIGFGYIIGGVTGMLLQLNLLNISKNEIDNAIINLPKILSEFSIDIPLKNNPAKQFAKKIFNKYPYYVVSEFLTGVGNAIQNQTNENAKQISSFRMIPELNHHLMEGLKLPILHREMALFILFFSKLYSSAIQKRFYITKDIIEQNKIQTIWHELKGATTIEQTFELLGFGSFFTMYLSVLNNQNASLIPYVDYFKKKLKEMD</sequence>
<dbReference type="AlphaFoldDB" id="A0A1F7IFB8"/>
<gene>
    <name evidence="4" type="ORF">A3A74_00240</name>
</gene>
<dbReference type="STRING" id="1802055.A3A74_00240"/>
<name>A0A1F7IFB8_9BACT</name>
<evidence type="ECO:0000256" key="1">
    <source>
        <dbReference type="ARBA" id="ARBA00010523"/>
    </source>
</evidence>
<dbReference type="Proteomes" id="UP000179270">
    <property type="component" value="Unassembled WGS sequence"/>
</dbReference>
<dbReference type="InterPro" id="IPR046348">
    <property type="entry name" value="SIS_dom_sf"/>
</dbReference>
<reference evidence="4 5" key="1">
    <citation type="journal article" date="2016" name="Nat. Commun.">
        <title>Thousands of microbial genomes shed light on interconnected biogeochemical processes in an aquifer system.</title>
        <authorList>
            <person name="Anantharaman K."/>
            <person name="Brown C.T."/>
            <person name="Hug L.A."/>
            <person name="Sharon I."/>
            <person name="Castelle C.J."/>
            <person name="Probst A.J."/>
            <person name="Thomas B.C."/>
            <person name="Singh A."/>
            <person name="Wilkins M.J."/>
            <person name="Karaoz U."/>
            <person name="Brodie E.L."/>
            <person name="Williams K.H."/>
            <person name="Hubbard S.S."/>
            <person name="Banfield J.F."/>
        </authorList>
    </citation>
    <scope>NUCLEOTIDE SEQUENCE [LARGE SCALE GENOMIC DNA]</scope>
</reference>
<evidence type="ECO:0000313" key="4">
    <source>
        <dbReference type="EMBL" id="OGK42057.1"/>
    </source>
</evidence>
<accession>A0A1F7IFB8</accession>
<dbReference type="InterPro" id="IPR019490">
    <property type="entry name" value="Glu6P/Mann6P_isomerase_C"/>
</dbReference>
<protein>
    <recommendedName>
        <fullName evidence="3">SIS domain-containing protein</fullName>
    </recommendedName>
</protein>
<dbReference type="EMBL" id="MGAF01000012">
    <property type="protein sequence ID" value="OGK42057.1"/>
    <property type="molecule type" value="Genomic_DNA"/>
</dbReference>
<dbReference type="GO" id="GO:1901135">
    <property type="term" value="P:carbohydrate derivative metabolic process"/>
    <property type="evidence" value="ECO:0007669"/>
    <property type="project" value="InterPro"/>
</dbReference>
<dbReference type="InterPro" id="IPR001347">
    <property type="entry name" value="SIS_dom"/>
</dbReference>
<proteinExistence type="inferred from homology"/>
<dbReference type="Pfam" id="PF10432">
    <property type="entry name" value="bact-PGI_C"/>
    <property type="match status" value="1"/>
</dbReference>
<dbReference type="Gene3D" id="3.40.50.10490">
    <property type="entry name" value="Glucose-6-phosphate isomerase like protein, domain 1"/>
    <property type="match status" value="2"/>
</dbReference>
<evidence type="ECO:0000313" key="5">
    <source>
        <dbReference type="Proteomes" id="UP000179270"/>
    </source>
</evidence>
<dbReference type="GO" id="GO:0097367">
    <property type="term" value="F:carbohydrate derivative binding"/>
    <property type="evidence" value="ECO:0007669"/>
    <property type="project" value="InterPro"/>
</dbReference>
<keyword evidence="2" id="KW-0413">Isomerase</keyword>
<evidence type="ECO:0000256" key="2">
    <source>
        <dbReference type="ARBA" id="ARBA00023235"/>
    </source>
</evidence>
<dbReference type="GO" id="GO:0005975">
    <property type="term" value="P:carbohydrate metabolic process"/>
    <property type="evidence" value="ECO:0007669"/>
    <property type="project" value="InterPro"/>
</dbReference>
<comment type="similarity">
    <text evidence="1">Belongs to the PGI/PMI family.</text>
</comment>
<dbReference type="GO" id="GO:0004347">
    <property type="term" value="F:glucose-6-phosphate isomerase activity"/>
    <property type="evidence" value="ECO:0007669"/>
    <property type="project" value="InterPro"/>
</dbReference>
<dbReference type="GO" id="GO:0004476">
    <property type="term" value="F:mannose-6-phosphate isomerase activity"/>
    <property type="evidence" value="ECO:0007669"/>
    <property type="project" value="InterPro"/>
</dbReference>